<dbReference type="Proteomes" id="UP001152795">
    <property type="component" value="Unassembled WGS sequence"/>
</dbReference>
<dbReference type="SMART" id="SM00706">
    <property type="entry name" value="TECPR"/>
    <property type="match status" value="2"/>
</dbReference>
<dbReference type="EMBL" id="CACRXK020013988">
    <property type="protein sequence ID" value="CAB4026060.1"/>
    <property type="molecule type" value="Genomic_DNA"/>
</dbReference>
<accession>A0A6S7JAT7</accession>
<comment type="caution">
    <text evidence="3">The sequence shown here is derived from an EMBL/GenBank/DDBJ whole genome shotgun (WGS) entry which is preliminary data.</text>
</comment>
<dbReference type="PANTHER" id="PTHR23250">
    <property type="entry name" value="DYSFERLIN-RELATED"/>
    <property type="match status" value="1"/>
</dbReference>
<proteinExistence type="inferred from homology"/>
<dbReference type="AlphaFoldDB" id="A0A6S7JAT7"/>
<sequence>MHLLLKTGKRFDVPAMQTFCVRQSGECFIRCLGKSKCQSFGIGVVDECLGQLQCRLYSQVEISDLTNDTKFTYYILKGSSCCINVSCLNGGLCRSKVCTCACTKDFMSTNCICPRNNVTRQFSHKWKAVKGTGAITQIDSGGGRTWATRIDNEYIFALQNGAWTQVDGLLSHATVGKSGVWGLNKDDEIFFRLGVTPDTPSGTGWQKLYGLLKQIDAGSSGVVYGVNRYYFLHLFINISD</sequence>
<evidence type="ECO:0000256" key="1">
    <source>
        <dbReference type="ARBA" id="ARBA00022734"/>
    </source>
</evidence>
<gene>
    <name evidence="3" type="ORF">PACLA_8A040137</name>
</gene>
<dbReference type="InterPro" id="IPR051513">
    <property type="entry name" value="Tectonin_beta-prop"/>
</dbReference>
<dbReference type="OrthoDB" id="166585at2759"/>
<dbReference type="InterPro" id="IPR006624">
    <property type="entry name" value="Beta-propeller_rpt_TECPR"/>
</dbReference>
<reference evidence="3" key="1">
    <citation type="submission" date="2020-04" db="EMBL/GenBank/DDBJ databases">
        <authorList>
            <person name="Alioto T."/>
            <person name="Alioto T."/>
            <person name="Gomez Garrido J."/>
        </authorList>
    </citation>
    <scope>NUCLEOTIDE SEQUENCE</scope>
    <source>
        <strain evidence="3">A484AB</strain>
    </source>
</reference>
<dbReference type="Pfam" id="PF19193">
    <property type="entry name" value="Tectonin"/>
    <property type="match status" value="1"/>
</dbReference>
<evidence type="ECO:0000313" key="3">
    <source>
        <dbReference type="EMBL" id="CAB4026060.1"/>
    </source>
</evidence>
<evidence type="ECO:0000313" key="4">
    <source>
        <dbReference type="Proteomes" id="UP001152795"/>
    </source>
</evidence>
<dbReference type="GO" id="GO:0030246">
    <property type="term" value="F:carbohydrate binding"/>
    <property type="evidence" value="ECO:0007669"/>
    <property type="project" value="UniProtKB-KW"/>
</dbReference>
<keyword evidence="1" id="KW-0430">Lectin</keyword>
<evidence type="ECO:0000256" key="2">
    <source>
        <dbReference type="ARBA" id="ARBA00038331"/>
    </source>
</evidence>
<protein>
    <submittedName>
        <fullName evidence="3">Uncharacterized protein</fullName>
    </submittedName>
</protein>
<name>A0A6S7JAT7_PARCT</name>
<dbReference type="PANTHER" id="PTHR23250:SF3">
    <property type="entry name" value="FISH-EGG LECTIN-LIKE ISOFORM X1-RELATED"/>
    <property type="match status" value="1"/>
</dbReference>
<organism evidence="3 4">
    <name type="scientific">Paramuricea clavata</name>
    <name type="common">Red gorgonian</name>
    <name type="synonym">Violescent sea-whip</name>
    <dbReference type="NCBI Taxonomy" id="317549"/>
    <lineage>
        <taxon>Eukaryota</taxon>
        <taxon>Metazoa</taxon>
        <taxon>Cnidaria</taxon>
        <taxon>Anthozoa</taxon>
        <taxon>Octocorallia</taxon>
        <taxon>Malacalcyonacea</taxon>
        <taxon>Plexauridae</taxon>
        <taxon>Paramuricea</taxon>
    </lineage>
</organism>
<keyword evidence="4" id="KW-1185">Reference proteome</keyword>
<comment type="similarity">
    <text evidence="2">Belongs to the tectonin family.</text>
</comment>